<keyword evidence="4 6" id="KW-0735">Signal-anchor</keyword>
<keyword evidence="3 6" id="KW-0489">Methyltransferase</keyword>
<proteinExistence type="inferred from homology"/>
<dbReference type="SUPFAM" id="SSF53335">
    <property type="entry name" value="S-adenosyl-L-methionine-dependent methyltransferases"/>
    <property type="match status" value="1"/>
</dbReference>
<dbReference type="PANTHER" id="PTHR10108">
    <property type="entry name" value="SAM-DEPENDENT METHYLTRANSFERASE"/>
    <property type="match status" value="1"/>
</dbReference>
<keyword evidence="6" id="KW-0325">Glycoprotein</keyword>
<comment type="subcellular location">
    <subcellularLocation>
        <location evidence="5">Endomembrane system</location>
        <topology evidence="5">Single-pass membrane protein</topology>
    </subcellularLocation>
    <subcellularLocation>
        <location evidence="1 6">Membrane</location>
        <topology evidence="1 6">Single-pass type II membrane protein</topology>
    </subcellularLocation>
</comment>
<evidence type="ECO:0000256" key="2">
    <source>
        <dbReference type="ARBA" id="ARBA00008361"/>
    </source>
</evidence>
<keyword evidence="6" id="KW-0808">Transferase</keyword>
<keyword evidence="4 6" id="KW-0812">Transmembrane</keyword>
<protein>
    <recommendedName>
        <fullName evidence="6">Methyltransferase</fullName>
        <ecNumber evidence="6">2.1.1.-</ecNumber>
    </recommendedName>
</protein>
<keyword evidence="8" id="KW-1185">Reference proteome</keyword>
<dbReference type="InterPro" id="IPR029063">
    <property type="entry name" value="SAM-dependent_MTases_sf"/>
</dbReference>
<dbReference type="GO" id="GO:0032259">
    <property type="term" value="P:methylation"/>
    <property type="evidence" value="ECO:0007669"/>
    <property type="project" value="UniProtKB-KW"/>
</dbReference>
<evidence type="ECO:0000256" key="4">
    <source>
        <dbReference type="ARBA" id="ARBA00022968"/>
    </source>
</evidence>
<evidence type="ECO:0000256" key="3">
    <source>
        <dbReference type="ARBA" id="ARBA00022603"/>
    </source>
</evidence>
<reference evidence="7 8" key="1">
    <citation type="journal article" date="2020" name="Nat. Food">
        <title>A phased Vanilla planifolia genome enables genetic improvement of flavour and production.</title>
        <authorList>
            <person name="Hasing T."/>
            <person name="Tang H."/>
            <person name="Brym M."/>
            <person name="Khazi F."/>
            <person name="Huang T."/>
            <person name="Chambers A.H."/>
        </authorList>
    </citation>
    <scope>NUCLEOTIDE SEQUENCE [LARGE SCALE GENOMIC DNA]</scope>
    <source>
        <tissue evidence="7">Leaf</tissue>
    </source>
</reference>
<dbReference type="AlphaFoldDB" id="A0A835UTA3"/>
<comment type="caution">
    <text evidence="7">The sequence shown here is derived from an EMBL/GenBank/DDBJ whole genome shotgun (WGS) entry which is preliminary data.</text>
</comment>
<dbReference type="EMBL" id="JADCNL010000007">
    <property type="protein sequence ID" value="KAG0473182.1"/>
    <property type="molecule type" value="Genomic_DNA"/>
</dbReference>
<sequence>MNANLAGFAAALADDPLWVMNTVPTAAKIDTLGVIYERGLIGTYQDWCEAMSTYPRTYDFLHADSLFTLYKERCDMEDILLEMDRILRPEGTVVIRDDVDIVAKVKSVTDGMRWDSQIVDHEDGPHLREKILLAMKTYWTAVAVDRGKSNAGS</sequence>
<evidence type="ECO:0000256" key="1">
    <source>
        <dbReference type="ARBA" id="ARBA00004606"/>
    </source>
</evidence>
<evidence type="ECO:0000313" key="8">
    <source>
        <dbReference type="Proteomes" id="UP000636800"/>
    </source>
</evidence>
<evidence type="ECO:0000313" key="7">
    <source>
        <dbReference type="EMBL" id="KAG0473182.1"/>
    </source>
</evidence>
<name>A0A835UTA3_VANPL</name>
<dbReference type="GO" id="GO:0016020">
    <property type="term" value="C:membrane"/>
    <property type="evidence" value="ECO:0007669"/>
    <property type="project" value="UniProtKB-SubCell"/>
</dbReference>
<dbReference type="GO" id="GO:0005768">
    <property type="term" value="C:endosome"/>
    <property type="evidence" value="ECO:0007669"/>
    <property type="project" value="TreeGrafter"/>
</dbReference>
<dbReference type="EC" id="2.1.1.-" evidence="6"/>
<accession>A0A835UTA3</accession>
<dbReference type="GO" id="GO:0008168">
    <property type="term" value="F:methyltransferase activity"/>
    <property type="evidence" value="ECO:0007669"/>
    <property type="project" value="UniProtKB-UniRule"/>
</dbReference>
<organism evidence="7 8">
    <name type="scientific">Vanilla planifolia</name>
    <name type="common">Vanilla</name>
    <dbReference type="NCBI Taxonomy" id="51239"/>
    <lineage>
        <taxon>Eukaryota</taxon>
        <taxon>Viridiplantae</taxon>
        <taxon>Streptophyta</taxon>
        <taxon>Embryophyta</taxon>
        <taxon>Tracheophyta</taxon>
        <taxon>Spermatophyta</taxon>
        <taxon>Magnoliopsida</taxon>
        <taxon>Liliopsida</taxon>
        <taxon>Asparagales</taxon>
        <taxon>Orchidaceae</taxon>
        <taxon>Vanilloideae</taxon>
        <taxon>Vanilleae</taxon>
        <taxon>Vanilla</taxon>
    </lineage>
</organism>
<dbReference type="InterPro" id="IPR004159">
    <property type="entry name" value="Put_SAM_MeTrfase"/>
</dbReference>
<dbReference type="OrthoDB" id="288590at2759"/>
<dbReference type="PANTHER" id="PTHR10108:SF1049">
    <property type="entry name" value="METHYLTRANSFERASE"/>
    <property type="match status" value="1"/>
</dbReference>
<dbReference type="Pfam" id="PF03141">
    <property type="entry name" value="Methyltransf_29"/>
    <property type="match status" value="1"/>
</dbReference>
<evidence type="ECO:0000256" key="6">
    <source>
        <dbReference type="RuleBase" id="RU366043"/>
    </source>
</evidence>
<dbReference type="GO" id="GO:0005802">
    <property type="term" value="C:trans-Golgi network"/>
    <property type="evidence" value="ECO:0007669"/>
    <property type="project" value="TreeGrafter"/>
</dbReference>
<comment type="similarity">
    <text evidence="2 6">Belongs to the methyltransferase superfamily.</text>
</comment>
<dbReference type="Proteomes" id="UP000636800">
    <property type="component" value="Chromosome 7"/>
</dbReference>
<evidence type="ECO:0000256" key="5">
    <source>
        <dbReference type="ARBA" id="ARBA00037847"/>
    </source>
</evidence>
<gene>
    <name evidence="7" type="ORF">HPP92_015039</name>
</gene>